<comment type="caution">
    <text evidence="1">The sequence shown here is derived from an EMBL/GenBank/DDBJ whole genome shotgun (WGS) entry which is preliminary data.</text>
</comment>
<reference evidence="1" key="1">
    <citation type="submission" date="2021-06" db="EMBL/GenBank/DDBJ databases">
        <authorList>
            <person name="Kallberg Y."/>
            <person name="Tangrot J."/>
            <person name="Rosling A."/>
        </authorList>
    </citation>
    <scope>NUCLEOTIDE SEQUENCE</scope>
    <source>
        <strain evidence="1">MA461A</strain>
    </source>
</reference>
<organism evidence="1 2">
    <name type="scientific">Racocetra persica</name>
    <dbReference type="NCBI Taxonomy" id="160502"/>
    <lineage>
        <taxon>Eukaryota</taxon>
        <taxon>Fungi</taxon>
        <taxon>Fungi incertae sedis</taxon>
        <taxon>Mucoromycota</taxon>
        <taxon>Glomeromycotina</taxon>
        <taxon>Glomeromycetes</taxon>
        <taxon>Diversisporales</taxon>
        <taxon>Gigasporaceae</taxon>
        <taxon>Racocetra</taxon>
    </lineage>
</organism>
<keyword evidence="2" id="KW-1185">Reference proteome</keyword>
<evidence type="ECO:0000313" key="1">
    <source>
        <dbReference type="EMBL" id="CAG8765108.1"/>
    </source>
</evidence>
<sequence length="104" mass="12530">ILDIGLGTILVQKDNNKREYVVAYASKSLTHPEKNYSDTDSTEEVEVFYIITEDYFAKRIVKEDKNQYLENEQQRRKLVQQLNKKFYRRATWTYKWSITSQQKI</sequence>
<evidence type="ECO:0000313" key="2">
    <source>
        <dbReference type="Proteomes" id="UP000789920"/>
    </source>
</evidence>
<dbReference type="Proteomes" id="UP000789920">
    <property type="component" value="Unassembled WGS sequence"/>
</dbReference>
<protein>
    <submittedName>
        <fullName evidence="1">28131_t:CDS:1</fullName>
    </submittedName>
</protein>
<name>A0ACA9QTP1_9GLOM</name>
<gene>
    <name evidence="1" type="ORF">RPERSI_LOCUS15700</name>
</gene>
<proteinExistence type="predicted"/>
<dbReference type="EMBL" id="CAJVQC010037983">
    <property type="protein sequence ID" value="CAG8765108.1"/>
    <property type="molecule type" value="Genomic_DNA"/>
</dbReference>
<accession>A0ACA9QTP1</accession>
<feature type="non-terminal residue" evidence="1">
    <location>
        <position position="104"/>
    </location>
</feature>
<feature type="non-terminal residue" evidence="1">
    <location>
        <position position="1"/>
    </location>
</feature>